<evidence type="ECO:0000313" key="1">
    <source>
        <dbReference type="EMBL" id="TYL60094.1"/>
    </source>
</evidence>
<name>A0A5S4VR65_9FIRM</name>
<dbReference type="Proteomes" id="UP000324325">
    <property type="component" value="Unassembled WGS sequence"/>
</dbReference>
<dbReference type="RefSeq" id="WP_148884682.1">
    <property type="nucleotide sequence ID" value="NZ_VSTG01000001.1"/>
</dbReference>
<evidence type="ECO:0000313" key="2">
    <source>
        <dbReference type="Proteomes" id="UP000324325"/>
    </source>
</evidence>
<accession>A0A5S4VR65</accession>
<sequence>MRRKPTNRTSYKEVCALYEKFGRSDYRLRSAEDILNIHGFDIRETDGYEDLTQEQKELFESYCVTHMNSLGMNTKITMWPKSVHYVKEYDYYSAPEWDEDEQRNIRWEIGREWIILKANRRTKKFKKYMDEGKTMADVDAVSTQEKEYLRVDWKYQGRAEWFHVMAPDKYY</sequence>
<reference evidence="1 2" key="2">
    <citation type="submission" date="2019-09" db="EMBL/GenBank/DDBJ databases">
        <title>Strain-level analysis of Eubacterium rectale using genomes from metagenomes.</title>
        <authorList>
            <person name="Karcher N."/>
            <person name="Segata N."/>
        </authorList>
    </citation>
    <scope>NUCLEOTIDE SEQUENCE [LARGE SCALE GENOMIC DNA]</scope>
    <source>
        <strain evidence="1 2">L2-21</strain>
    </source>
</reference>
<reference evidence="1 2" key="1">
    <citation type="submission" date="2019-08" db="EMBL/GenBank/DDBJ databases">
        <authorList>
            <person name="Duncan S."/>
            <person name="Walker A."/>
        </authorList>
    </citation>
    <scope>NUCLEOTIDE SEQUENCE [LARGE SCALE GENOMIC DNA]</scope>
    <source>
        <strain evidence="1 2">L2-21</strain>
    </source>
</reference>
<dbReference type="EMBL" id="VSTG01000001">
    <property type="protein sequence ID" value="TYL60094.1"/>
    <property type="molecule type" value="Genomic_DNA"/>
</dbReference>
<gene>
    <name evidence="1" type="ORF">FYL37_00380</name>
</gene>
<comment type="caution">
    <text evidence="1">The sequence shown here is derived from an EMBL/GenBank/DDBJ whole genome shotgun (WGS) entry which is preliminary data.</text>
</comment>
<dbReference type="AlphaFoldDB" id="A0A5S4VR65"/>
<organism evidence="1 2">
    <name type="scientific">Agathobacter rectalis</name>
    <dbReference type="NCBI Taxonomy" id="39491"/>
    <lineage>
        <taxon>Bacteria</taxon>
        <taxon>Bacillati</taxon>
        <taxon>Bacillota</taxon>
        <taxon>Clostridia</taxon>
        <taxon>Lachnospirales</taxon>
        <taxon>Lachnospiraceae</taxon>
        <taxon>Agathobacter</taxon>
    </lineage>
</organism>
<protein>
    <submittedName>
        <fullName evidence="1">Uncharacterized protein</fullName>
    </submittedName>
</protein>
<proteinExistence type="predicted"/>